<evidence type="ECO:0000259" key="6">
    <source>
        <dbReference type="PROSITE" id="PS50888"/>
    </source>
</evidence>
<evidence type="ECO:0000256" key="2">
    <source>
        <dbReference type="ARBA" id="ARBA00023015"/>
    </source>
</evidence>
<dbReference type="Pfam" id="PF23132">
    <property type="entry name" value="DUF7049"/>
    <property type="match status" value="1"/>
</dbReference>
<dbReference type="Proteomes" id="UP001222027">
    <property type="component" value="Unassembled WGS sequence"/>
</dbReference>
<dbReference type="InterPro" id="IPR044658">
    <property type="entry name" value="bHLH92/bHLH041-like"/>
</dbReference>
<feature type="coiled-coil region" evidence="4">
    <location>
        <begin position="394"/>
        <end position="428"/>
    </location>
</feature>
<dbReference type="PANTHER" id="PTHR46665">
    <property type="entry name" value="TRANSCRIPTION FACTOR BHLH041-RELATED-RELATED"/>
    <property type="match status" value="1"/>
</dbReference>
<organism evidence="7 8">
    <name type="scientific">Ensete ventricosum</name>
    <name type="common">Abyssinian banana</name>
    <name type="synonym">Musa ensete</name>
    <dbReference type="NCBI Taxonomy" id="4639"/>
    <lineage>
        <taxon>Eukaryota</taxon>
        <taxon>Viridiplantae</taxon>
        <taxon>Streptophyta</taxon>
        <taxon>Embryophyta</taxon>
        <taxon>Tracheophyta</taxon>
        <taxon>Spermatophyta</taxon>
        <taxon>Magnoliopsida</taxon>
        <taxon>Liliopsida</taxon>
        <taxon>Zingiberales</taxon>
        <taxon>Musaceae</taxon>
        <taxon>Ensete</taxon>
    </lineage>
</organism>
<sequence length="550" mass="61313">MSIDMSVVDSFFLLGAEARGRFLQIAGCTLGCTYICTWTPLHHPPVNVLISTDGWHREKDSDLPSSSSGSISLMLFEAYRGSFCSIRSGRIPGLAYNGAPAYIELRDADLMNMAWMNVQREFYQEAGIKTAVFVGCRKGEIELGLTMSPDTNLHVIIQRVFYEAFVQQYQLGGGGGRDFMGHSQPGNLILPPELDWPSPSSSSLRSSSAGSPDSSHLLLTKAGAPFVPEAITGQPLAPSHQMPMQAYNPNRNVRFPAATGDDEAMRRAMLAVICLPSSSSSPLRHHLDLQQHQIYQRRIDHQIGAFKAYDPALAPKPEANQNLPGQRMIKTGINILTKIRRMRMEPLAREHRPPSNQVHHIISERRRRKKINDHFLALRLLLPPGSKKDNVSVLANTKTYLNSLKARLSELEEKNQMLERQLKSTDDADEVSDPNERVEVQISRSSEFKSEAQQINLRLTVREECDMIDLVLHALRHLKETRDVILISMDASTRSPSGNIFARANLKLQVKASDWDEGRFEEAVAKAVVDALAQKKTKTPSHSSSPAHQS</sequence>
<dbReference type="Gene3D" id="4.10.280.10">
    <property type="entry name" value="Helix-loop-helix DNA-binding domain"/>
    <property type="match status" value="1"/>
</dbReference>
<proteinExistence type="inferred from homology"/>
<dbReference type="InterPro" id="IPR036638">
    <property type="entry name" value="HLH_DNA-bd_sf"/>
</dbReference>
<keyword evidence="3" id="KW-0804">Transcription</keyword>
<dbReference type="SMART" id="SM00353">
    <property type="entry name" value="HLH"/>
    <property type="match status" value="1"/>
</dbReference>
<feature type="region of interest" description="Disordered" evidence="5">
    <location>
        <begin position="190"/>
        <end position="215"/>
    </location>
</feature>
<dbReference type="Pfam" id="PF23133">
    <property type="entry name" value="DUF7050"/>
    <property type="match status" value="1"/>
</dbReference>
<dbReference type="PANTHER" id="PTHR46665:SF1">
    <property type="entry name" value="SPERMATOGENESIS- AND OOGENESIS-SPECIFIC BASIC HELIX-LOOP-HELIX-CONTAINING PROTEIN 1"/>
    <property type="match status" value="1"/>
</dbReference>
<keyword evidence="8" id="KW-1185">Reference proteome</keyword>
<dbReference type="InterPro" id="IPR011598">
    <property type="entry name" value="bHLH_dom"/>
</dbReference>
<reference evidence="7 8" key="1">
    <citation type="submission" date="2022-12" db="EMBL/GenBank/DDBJ databases">
        <title>Chromosome-scale assembly of the Ensete ventricosum genome.</title>
        <authorList>
            <person name="Dussert Y."/>
            <person name="Stocks J."/>
            <person name="Wendawek A."/>
            <person name="Woldeyes F."/>
            <person name="Nichols R.A."/>
            <person name="Borrell J.S."/>
        </authorList>
    </citation>
    <scope>NUCLEOTIDE SEQUENCE [LARGE SCALE GENOMIC DNA]</scope>
    <source>
        <strain evidence="8">cv. Maze</strain>
        <tissue evidence="7">Seeds</tissue>
    </source>
</reference>
<dbReference type="InterPro" id="IPR055478">
    <property type="entry name" value="DUF7050"/>
</dbReference>
<protein>
    <recommendedName>
        <fullName evidence="6">BHLH domain-containing protein</fullName>
    </recommendedName>
</protein>
<dbReference type="PROSITE" id="PS50888">
    <property type="entry name" value="BHLH"/>
    <property type="match status" value="1"/>
</dbReference>
<evidence type="ECO:0000313" key="7">
    <source>
        <dbReference type="EMBL" id="KAJ8479619.1"/>
    </source>
</evidence>
<accession>A0AAV8QWI7</accession>
<dbReference type="InterPro" id="IPR055477">
    <property type="entry name" value="DUF7049"/>
</dbReference>
<comment type="similarity">
    <text evidence="1">Belongs to the bHLH protein family.</text>
</comment>
<dbReference type="SUPFAM" id="SSF47459">
    <property type="entry name" value="HLH, helix-loop-helix DNA-binding domain"/>
    <property type="match status" value="1"/>
</dbReference>
<evidence type="ECO:0000313" key="8">
    <source>
        <dbReference type="Proteomes" id="UP001222027"/>
    </source>
</evidence>
<evidence type="ECO:0000256" key="4">
    <source>
        <dbReference type="SAM" id="Coils"/>
    </source>
</evidence>
<dbReference type="AlphaFoldDB" id="A0AAV8QWI7"/>
<evidence type="ECO:0000256" key="3">
    <source>
        <dbReference type="ARBA" id="ARBA00023163"/>
    </source>
</evidence>
<comment type="caution">
    <text evidence="7">The sequence shown here is derived from an EMBL/GenBank/DDBJ whole genome shotgun (WGS) entry which is preliminary data.</text>
</comment>
<evidence type="ECO:0000256" key="5">
    <source>
        <dbReference type="SAM" id="MobiDB-lite"/>
    </source>
</evidence>
<dbReference type="InterPro" id="IPR045239">
    <property type="entry name" value="bHLH95_bHLH"/>
</dbReference>
<gene>
    <name evidence="7" type="ORF">OPV22_023346</name>
</gene>
<dbReference type="Pfam" id="PF00010">
    <property type="entry name" value="HLH"/>
    <property type="match status" value="1"/>
</dbReference>
<dbReference type="CDD" id="cd11393">
    <property type="entry name" value="bHLH_AtbHLH_like"/>
    <property type="match status" value="1"/>
</dbReference>
<dbReference type="GO" id="GO:0046983">
    <property type="term" value="F:protein dimerization activity"/>
    <property type="evidence" value="ECO:0007669"/>
    <property type="project" value="InterPro"/>
</dbReference>
<evidence type="ECO:0000256" key="1">
    <source>
        <dbReference type="ARBA" id="ARBA00005510"/>
    </source>
</evidence>
<keyword evidence="4" id="KW-0175">Coiled coil</keyword>
<feature type="domain" description="BHLH" evidence="6">
    <location>
        <begin position="355"/>
        <end position="404"/>
    </location>
</feature>
<name>A0AAV8QWI7_ENSVE</name>
<keyword evidence="2" id="KW-0805">Transcription regulation</keyword>
<dbReference type="EMBL" id="JAQQAF010000006">
    <property type="protein sequence ID" value="KAJ8479619.1"/>
    <property type="molecule type" value="Genomic_DNA"/>
</dbReference>